<reference evidence="3 4" key="1">
    <citation type="submission" date="2016-10" db="EMBL/GenBank/DDBJ databases">
        <authorList>
            <person name="de Groot N.N."/>
        </authorList>
    </citation>
    <scope>NUCLEOTIDE SEQUENCE [LARGE SCALE GENOMIC DNA]</scope>
    <source>
        <strain evidence="3 4">AB35.6</strain>
    </source>
</reference>
<feature type="transmembrane region" description="Helical" evidence="1">
    <location>
        <begin position="21"/>
        <end position="39"/>
    </location>
</feature>
<feature type="domain" description="TadE-like" evidence="2">
    <location>
        <begin position="15"/>
        <end position="56"/>
    </location>
</feature>
<dbReference type="OrthoDB" id="121517at2"/>
<evidence type="ECO:0000256" key="1">
    <source>
        <dbReference type="SAM" id="Phobius"/>
    </source>
</evidence>
<organism evidence="3 4">
    <name type="scientific">Terriglobus roseus</name>
    <dbReference type="NCBI Taxonomy" id="392734"/>
    <lineage>
        <taxon>Bacteria</taxon>
        <taxon>Pseudomonadati</taxon>
        <taxon>Acidobacteriota</taxon>
        <taxon>Terriglobia</taxon>
        <taxon>Terriglobales</taxon>
        <taxon>Acidobacteriaceae</taxon>
        <taxon>Terriglobus</taxon>
    </lineage>
</organism>
<dbReference type="RefSeq" id="WP_083350533.1">
    <property type="nucleotide sequence ID" value="NZ_FNSD01000001.1"/>
</dbReference>
<evidence type="ECO:0000313" key="4">
    <source>
        <dbReference type="Proteomes" id="UP000182409"/>
    </source>
</evidence>
<name>A0A1H4Q3S5_9BACT</name>
<gene>
    <name evidence="3" type="ORF">SAMN05443244_2758</name>
</gene>
<dbReference type="Proteomes" id="UP000182409">
    <property type="component" value="Unassembled WGS sequence"/>
</dbReference>
<keyword evidence="1" id="KW-1133">Transmembrane helix</keyword>
<dbReference type="InterPro" id="IPR012495">
    <property type="entry name" value="TadE-like_dom"/>
</dbReference>
<evidence type="ECO:0000259" key="2">
    <source>
        <dbReference type="Pfam" id="PF07811"/>
    </source>
</evidence>
<proteinExistence type="predicted"/>
<keyword evidence="1" id="KW-0812">Transmembrane</keyword>
<keyword evidence="1" id="KW-0472">Membrane</keyword>
<evidence type="ECO:0000313" key="3">
    <source>
        <dbReference type="EMBL" id="SEC14234.1"/>
    </source>
</evidence>
<dbReference type="AlphaFoldDB" id="A0A1H4Q3S5"/>
<accession>A0A1H4Q3S5</accession>
<protein>
    <submittedName>
        <fullName evidence="3">Flp pilus assembly protein TadG</fullName>
    </submittedName>
</protein>
<sequence length="150" mass="15394">MPKRPFARKLRGDSGSSLLEAALVAPVLILILVAAYDFGRAYVVGIQLSSATQAGALYGMQTPTDITGVVAAANLNATGITGITTTATFGCECSDGSSVVAGCAAGPVCAFNVLNYVDVISTTTYTPILRYPGIPASIAMRSESRVRSAQ</sequence>
<dbReference type="EMBL" id="FNSD01000001">
    <property type="protein sequence ID" value="SEC14234.1"/>
    <property type="molecule type" value="Genomic_DNA"/>
</dbReference>
<dbReference type="Pfam" id="PF07811">
    <property type="entry name" value="TadE"/>
    <property type="match status" value="1"/>
</dbReference>